<reference evidence="6 7" key="1">
    <citation type="submission" date="2019-10" db="EMBL/GenBank/DDBJ databases">
        <title>Actinomadura rubteroloni sp. nov. and Actinomadura macrotermitis sp. nov., isolated from the gut of fungus growing-termite Macrotermes natalensis.</title>
        <authorList>
            <person name="Benndorf R."/>
            <person name="Martin K."/>
            <person name="Kuefner M."/>
            <person name="De Beer W."/>
            <person name="Kaster A.-K."/>
            <person name="Vollmers J."/>
            <person name="Poulsen M."/>
            <person name="Beemelmanns C."/>
        </authorList>
    </citation>
    <scope>NUCLEOTIDE SEQUENCE [LARGE SCALE GENOMIC DNA]</scope>
    <source>
        <strain evidence="6 7">RB68</strain>
    </source>
</reference>
<evidence type="ECO:0000313" key="7">
    <source>
        <dbReference type="Proteomes" id="UP000487268"/>
    </source>
</evidence>
<name>A0A7K0BW32_9ACTN</name>
<feature type="region of interest" description="Disordered" evidence="4">
    <location>
        <begin position="1"/>
        <end position="23"/>
    </location>
</feature>
<dbReference type="PANTHER" id="PTHR44846:SF17">
    <property type="entry name" value="GNTR-FAMILY TRANSCRIPTIONAL REGULATOR"/>
    <property type="match status" value="1"/>
</dbReference>
<dbReference type="PRINTS" id="PR00035">
    <property type="entry name" value="HTHGNTR"/>
</dbReference>
<accession>A0A7K0BW32</accession>
<dbReference type="GO" id="GO:0045892">
    <property type="term" value="P:negative regulation of DNA-templated transcription"/>
    <property type="evidence" value="ECO:0007669"/>
    <property type="project" value="TreeGrafter"/>
</dbReference>
<dbReference type="PROSITE" id="PS50949">
    <property type="entry name" value="HTH_GNTR"/>
    <property type="match status" value="1"/>
</dbReference>
<keyword evidence="2" id="KW-0238">DNA-binding</keyword>
<keyword evidence="3" id="KW-0804">Transcription</keyword>
<dbReference type="GO" id="GO:0003677">
    <property type="term" value="F:DNA binding"/>
    <property type="evidence" value="ECO:0007669"/>
    <property type="project" value="UniProtKB-KW"/>
</dbReference>
<dbReference type="PANTHER" id="PTHR44846">
    <property type="entry name" value="MANNOSYL-D-GLYCERATE TRANSPORT/METABOLISM SYSTEM REPRESSOR MNGR-RELATED"/>
    <property type="match status" value="1"/>
</dbReference>
<keyword evidence="1" id="KW-0805">Transcription regulation</keyword>
<dbReference type="SMART" id="SM00345">
    <property type="entry name" value="HTH_GNTR"/>
    <property type="match status" value="1"/>
</dbReference>
<evidence type="ECO:0000256" key="2">
    <source>
        <dbReference type="ARBA" id="ARBA00023125"/>
    </source>
</evidence>
<evidence type="ECO:0000259" key="5">
    <source>
        <dbReference type="PROSITE" id="PS50949"/>
    </source>
</evidence>
<dbReference type="EMBL" id="WEGH01000002">
    <property type="protein sequence ID" value="MQY05390.1"/>
    <property type="molecule type" value="Genomic_DNA"/>
</dbReference>
<proteinExistence type="predicted"/>
<organism evidence="6 7">
    <name type="scientific">Actinomadura macrotermitis</name>
    <dbReference type="NCBI Taxonomy" id="2585200"/>
    <lineage>
        <taxon>Bacteria</taxon>
        <taxon>Bacillati</taxon>
        <taxon>Actinomycetota</taxon>
        <taxon>Actinomycetes</taxon>
        <taxon>Streptosporangiales</taxon>
        <taxon>Thermomonosporaceae</taxon>
        <taxon>Actinomadura</taxon>
    </lineage>
</organism>
<dbReference type="InterPro" id="IPR036388">
    <property type="entry name" value="WH-like_DNA-bd_sf"/>
</dbReference>
<dbReference type="AlphaFoldDB" id="A0A7K0BW32"/>
<evidence type="ECO:0000313" key="6">
    <source>
        <dbReference type="EMBL" id="MQY05390.1"/>
    </source>
</evidence>
<evidence type="ECO:0000256" key="3">
    <source>
        <dbReference type="ARBA" id="ARBA00023163"/>
    </source>
</evidence>
<protein>
    <recommendedName>
        <fullName evidence="5">HTH gntR-type domain-containing protein</fullName>
    </recommendedName>
</protein>
<comment type="caution">
    <text evidence="6">The sequence shown here is derived from an EMBL/GenBank/DDBJ whole genome shotgun (WGS) entry which is preliminary data.</text>
</comment>
<dbReference type="Proteomes" id="UP000487268">
    <property type="component" value="Unassembled WGS sequence"/>
</dbReference>
<evidence type="ECO:0000256" key="4">
    <source>
        <dbReference type="SAM" id="MobiDB-lite"/>
    </source>
</evidence>
<sequence length="132" mass="13717">MGLSATRLTTPAEPGGAHPGTQGANRAIHISIQVGEFYVADVSGPPNIPAFAPQGPQLIYVALADHIAARIAAGELRAGARLPAERDLAAEYGVAYMTVRRAAELLRERGLILTVHGKGTFVAPQPAGEQGE</sequence>
<dbReference type="InterPro" id="IPR050679">
    <property type="entry name" value="Bact_HTH_transcr_reg"/>
</dbReference>
<evidence type="ECO:0000256" key="1">
    <source>
        <dbReference type="ARBA" id="ARBA00023015"/>
    </source>
</evidence>
<dbReference type="Gene3D" id="1.10.10.10">
    <property type="entry name" value="Winged helix-like DNA-binding domain superfamily/Winged helix DNA-binding domain"/>
    <property type="match status" value="1"/>
</dbReference>
<dbReference type="SUPFAM" id="SSF46785">
    <property type="entry name" value="Winged helix' DNA-binding domain"/>
    <property type="match status" value="1"/>
</dbReference>
<dbReference type="Pfam" id="PF00392">
    <property type="entry name" value="GntR"/>
    <property type="match status" value="1"/>
</dbReference>
<feature type="domain" description="HTH gntR-type" evidence="5">
    <location>
        <begin position="57"/>
        <end position="125"/>
    </location>
</feature>
<gene>
    <name evidence="6" type="ORF">ACRB68_34640</name>
</gene>
<dbReference type="InterPro" id="IPR000524">
    <property type="entry name" value="Tscrpt_reg_HTH_GntR"/>
</dbReference>
<keyword evidence="7" id="KW-1185">Reference proteome</keyword>
<dbReference type="InterPro" id="IPR036390">
    <property type="entry name" value="WH_DNA-bd_sf"/>
</dbReference>
<dbReference type="GO" id="GO:0003700">
    <property type="term" value="F:DNA-binding transcription factor activity"/>
    <property type="evidence" value="ECO:0007669"/>
    <property type="project" value="InterPro"/>
</dbReference>
<dbReference type="CDD" id="cd07377">
    <property type="entry name" value="WHTH_GntR"/>
    <property type="match status" value="1"/>
</dbReference>